<dbReference type="GO" id="GO:0016740">
    <property type="term" value="F:transferase activity"/>
    <property type="evidence" value="ECO:0007669"/>
    <property type="project" value="UniProtKB-KW"/>
</dbReference>
<reference evidence="2" key="1">
    <citation type="submission" date="2018-12" db="EMBL/GenBank/DDBJ databases">
        <title>Complete genome sequence of Roseovarius sp. MME-070.</title>
        <authorList>
            <person name="Nam Y.-D."/>
            <person name="Kang J."/>
            <person name="Chung W.-H."/>
            <person name="Park Y.S."/>
        </authorList>
    </citation>
    <scope>NUCLEOTIDE SEQUENCE [LARGE SCALE GENOMIC DNA]</scope>
    <source>
        <strain evidence="2">MME-070</strain>
    </source>
</reference>
<dbReference type="Proteomes" id="UP000428330">
    <property type="component" value="Chromosome"/>
</dbReference>
<evidence type="ECO:0000313" key="2">
    <source>
        <dbReference type="Proteomes" id="UP000428330"/>
    </source>
</evidence>
<name>A0A6I6IP27_9RHOB</name>
<protein>
    <submittedName>
        <fullName evidence="1">Glycosyltransferase family 2 protein</fullName>
    </submittedName>
</protein>
<gene>
    <name evidence="1" type="ORF">EI983_06920</name>
</gene>
<dbReference type="Pfam" id="PF13704">
    <property type="entry name" value="Glyco_tranf_2_4"/>
    <property type="match status" value="1"/>
</dbReference>
<dbReference type="RefSeq" id="WP_157706654.1">
    <property type="nucleotide sequence ID" value="NZ_CP034348.1"/>
</dbReference>
<keyword evidence="2" id="KW-1185">Reference proteome</keyword>
<sequence length="319" mass="35513">MTEPTWGVVSTIKAPARDILNFAAHHLDLGAHRVHIYLDEDTPEAFAALKAHPKCRVILCDAAYWRRRKQRPDKHQARQTANATRCYRRGPGVDWLAHIDVDEFLWPQSPLPGQLAALGADVLSARVRPVEALAPDPDSPAAPEVTWFKSFARQQKPRRAQTAEIYPTYGAFLNGGFLSHVAGKVFVRTGLDKISLRIHNAFQDGQMDDDAADLSGTLLCHLHAKSWTQFHGAYQFRLARGSYRPELKPVPTADGAGVNMNALFSMIEAEGGQDALRAFYSEVCTATPALRERLMAHNLLHGFALDLDAKRARHFPDHD</sequence>
<dbReference type="AlphaFoldDB" id="A0A6I6IP27"/>
<dbReference type="EMBL" id="CP034348">
    <property type="protein sequence ID" value="QGX98022.1"/>
    <property type="molecule type" value="Genomic_DNA"/>
</dbReference>
<evidence type="ECO:0000313" key="1">
    <source>
        <dbReference type="EMBL" id="QGX98022.1"/>
    </source>
</evidence>
<dbReference type="OrthoDB" id="7203640at2"/>
<dbReference type="KEGG" id="rom:EI983_06920"/>
<proteinExistence type="predicted"/>
<keyword evidence="1" id="KW-0808">Transferase</keyword>
<organism evidence="1 2">
    <name type="scientific">Roseovarius faecimaris</name>
    <dbReference type="NCBI Taxonomy" id="2494550"/>
    <lineage>
        <taxon>Bacteria</taxon>
        <taxon>Pseudomonadati</taxon>
        <taxon>Pseudomonadota</taxon>
        <taxon>Alphaproteobacteria</taxon>
        <taxon>Rhodobacterales</taxon>
        <taxon>Roseobacteraceae</taxon>
        <taxon>Roseovarius</taxon>
    </lineage>
</organism>
<accession>A0A6I6IP27</accession>